<name>A0ABS4XBY6_9MICC</name>
<keyword evidence="5" id="KW-1185">Reference proteome</keyword>
<organism evidence="4 5">
    <name type="scientific">Paeniglutamicibacter kerguelensis</name>
    <dbReference type="NCBI Taxonomy" id="254788"/>
    <lineage>
        <taxon>Bacteria</taxon>
        <taxon>Bacillati</taxon>
        <taxon>Actinomycetota</taxon>
        <taxon>Actinomycetes</taxon>
        <taxon>Micrococcales</taxon>
        <taxon>Micrococcaceae</taxon>
        <taxon>Paeniglutamicibacter</taxon>
    </lineage>
</organism>
<dbReference type="PANTHER" id="PTHR10366">
    <property type="entry name" value="NAD DEPENDENT EPIMERASE/DEHYDRATASE"/>
    <property type="match status" value="1"/>
</dbReference>
<dbReference type="InterPro" id="IPR001509">
    <property type="entry name" value="Epimerase_deHydtase"/>
</dbReference>
<evidence type="ECO:0000259" key="3">
    <source>
        <dbReference type="Pfam" id="PF01370"/>
    </source>
</evidence>
<dbReference type="Pfam" id="PF01370">
    <property type="entry name" value="Epimerase"/>
    <property type="match status" value="1"/>
</dbReference>
<keyword evidence="1" id="KW-0560">Oxidoreductase</keyword>
<dbReference type="Gene3D" id="3.40.50.720">
    <property type="entry name" value="NAD(P)-binding Rossmann-like Domain"/>
    <property type="match status" value="1"/>
</dbReference>
<accession>A0ABS4XBY6</accession>
<evidence type="ECO:0000256" key="1">
    <source>
        <dbReference type="ARBA" id="ARBA00023002"/>
    </source>
</evidence>
<dbReference type="RefSeq" id="WP_209996969.1">
    <property type="nucleotide sequence ID" value="NZ_BAAAJY010000003.1"/>
</dbReference>
<sequence>MRTTSLFLPGKAPCDPLPSARDGGVKRVVLTSAFHAVAYGYAGTDHEFNDEDLTVLDGPGAPPYSKSKTLAERAAWDFMPAERGGMELATILPVAVMGPVMGSNISGSNRIIQRLLEAEMPGYPNLWIPIVDVRDVASAHELAMTTPEAAGQRFLLSIGPAIPINQIGSILKESLGEVAKKRPDRSIPDLVVRVASIFNKEFRALHPDLGFARKMTRDNANRILEWQPRRPREAIVAAAEILVEKGLVKV</sequence>
<feature type="domain" description="NAD-dependent epimerase/dehydratase" evidence="3">
    <location>
        <begin position="20"/>
        <end position="152"/>
    </location>
</feature>
<dbReference type="SUPFAM" id="SSF51735">
    <property type="entry name" value="NAD(P)-binding Rossmann-fold domains"/>
    <property type="match status" value="1"/>
</dbReference>
<proteinExistence type="inferred from homology"/>
<dbReference type="EMBL" id="JAGIOF010000001">
    <property type="protein sequence ID" value="MBP2385993.1"/>
    <property type="molecule type" value="Genomic_DNA"/>
</dbReference>
<dbReference type="Proteomes" id="UP001296993">
    <property type="component" value="Unassembled WGS sequence"/>
</dbReference>
<dbReference type="PANTHER" id="PTHR10366:SF564">
    <property type="entry name" value="STEROL-4-ALPHA-CARBOXYLATE 3-DEHYDROGENASE, DECARBOXYLATING"/>
    <property type="match status" value="1"/>
</dbReference>
<evidence type="ECO:0000313" key="5">
    <source>
        <dbReference type="Proteomes" id="UP001296993"/>
    </source>
</evidence>
<dbReference type="InterPro" id="IPR036291">
    <property type="entry name" value="NAD(P)-bd_dom_sf"/>
</dbReference>
<protein>
    <submittedName>
        <fullName evidence="4">Nucleoside-diphosphate-sugar epimerase</fullName>
    </submittedName>
</protein>
<gene>
    <name evidence="4" type="ORF">JOF47_001504</name>
</gene>
<evidence type="ECO:0000256" key="2">
    <source>
        <dbReference type="ARBA" id="ARBA00023445"/>
    </source>
</evidence>
<evidence type="ECO:0000313" key="4">
    <source>
        <dbReference type="EMBL" id="MBP2385993.1"/>
    </source>
</evidence>
<reference evidence="4 5" key="1">
    <citation type="submission" date="2021-03" db="EMBL/GenBank/DDBJ databases">
        <title>Sequencing the genomes of 1000 actinobacteria strains.</title>
        <authorList>
            <person name="Klenk H.-P."/>
        </authorList>
    </citation>
    <scope>NUCLEOTIDE SEQUENCE [LARGE SCALE GENOMIC DNA]</scope>
    <source>
        <strain evidence="4 5">DSM 15797</strain>
    </source>
</reference>
<comment type="caution">
    <text evidence="4">The sequence shown here is derived from an EMBL/GenBank/DDBJ whole genome shotgun (WGS) entry which is preliminary data.</text>
</comment>
<dbReference type="InterPro" id="IPR050425">
    <property type="entry name" value="NAD(P)_dehydrat-like"/>
</dbReference>
<comment type="similarity">
    <text evidence="2">Belongs to the NAD(P)-dependent epimerase/dehydratase family. Dihydroflavonol-4-reductase subfamily.</text>
</comment>